<feature type="region of interest" description="Disordered" evidence="1">
    <location>
        <begin position="1"/>
        <end position="23"/>
    </location>
</feature>
<keyword evidence="3" id="KW-1185">Reference proteome</keyword>
<accession>A0ABV9Y552</accession>
<organism evidence="2 3">
    <name type="scientific">Saccharothrix xinjiangensis</name>
    <dbReference type="NCBI Taxonomy" id="204798"/>
    <lineage>
        <taxon>Bacteria</taxon>
        <taxon>Bacillati</taxon>
        <taxon>Actinomycetota</taxon>
        <taxon>Actinomycetes</taxon>
        <taxon>Pseudonocardiales</taxon>
        <taxon>Pseudonocardiaceae</taxon>
        <taxon>Saccharothrix</taxon>
    </lineage>
</organism>
<dbReference type="RefSeq" id="WP_344041747.1">
    <property type="nucleotide sequence ID" value="NZ_BAAAKE010000030.1"/>
</dbReference>
<comment type="caution">
    <text evidence="2">The sequence shown here is derived from an EMBL/GenBank/DDBJ whole genome shotgun (WGS) entry which is preliminary data.</text>
</comment>
<sequence>MTPHRAHRRATGVANGELHTAVQTRTRKPGHTIVPIGASHVGEPAYFDTIAHVVAAHPAATVHHERVVHEDPLPPRTR</sequence>
<evidence type="ECO:0000256" key="1">
    <source>
        <dbReference type="SAM" id="MobiDB-lite"/>
    </source>
</evidence>
<reference evidence="3" key="1">
    <citation type="journal article" date="2019" name="Int. J. Syst. Evol. Microbiol.">
        <title>The Global Catalogue of Microorganisms (GCM) 10K type strain sequencing project: providing services to taxonomists for standard genome sequencing and annotation.</title>
        <authorList>
            <consortium name="The Broad Institute Genomics Platform"/>
            <consortium name="The Broad Institute Genome Sequencing Center for Infectious Disease"/>
            <person name="Wu L."/>
            <person name="Ma J."/>
        </authorList>
    </citation>
    <scope>NUCLEOTIDE SEQUENCE [LARGE SCALE GENOMIC DNA]</scope>
    <source>
        <strain evidence="3">KCTC 12848</strain>
    </source>
</reference>
<feature type="compositionally biased region" description="Basic residues" evidence="1">
    <location>
        <begin position="1"/>
        <end position="10"/>
    </location>
</feature>
<evidence type="ECO:0000313" key="2">
    <source>
        <dbReference type="EMBL" id="MFC5055781.1"/>
    </source>
</evidence>
<gene>
    <name evidence="2" type="ORF">ACFPFM_18710</name>
</gene>
<protein>
    <submittedName>
        <fullName evidence="2">Uncharacterized protein</fullName>
    </submittedName>
</protein>
<dbReference type="EMBL" id="JBHSJB010000017">
    <property type="protein sequence ID" value="MFC5055781.1"/>
    <property type="molecule type" value="Genomic_DNA"/>
</dbReference>
<evidence type="ECO:0000313" key="3">
    <source>
        <dbReference type="Proteomes" id="UP001595833"/>
    </source>
</evidence>
<name>A0ABV9Y552_9PSEU</name>
<proteinExistence type="predicted"/>
<dbReference type="Proteomes" id="UP001595833">
    <property type="component" value="Unassembled WGS sequence"/>
</dbReference>